<evidence type="ECO:0000313" key="1">
    <source>
        <dbReference type="EMBL" id="SCO87523.1"/>
    </source>
</evidence>
<dbReference type="EMBL" id="FMJY01000006">
    <property type="protein sequence ID" value="SCO87523.1"/>
    <property type="molecule type" value="Genomic_DNA"/>
</dbReference>
<protein>
    <submittedName>
        <fullName evidence="1">Uncharacterized protein</fullName>
    </submittedName>
</protein>
<sequence length="21" mass="2562">MQNILIKRLKSFLHLRPNRLA</sequence>
<proteinExistence type="predicted"/>
<organism evidence="1 2">
    <name type="scientific">Fusarium oxysporum</name>
    <name type="common">Fusarium vascular wilt</name>
    <dbReference type="NCBI Taxonomy" id="5507"/>
    <lineage>
        <taxon>Eukaryota</taxon>
        <taxon>Fungi</taxon>
        <taxon>Dikarya</taxon>
        <taxon>Ascomycota</taxon>
        <taxon>Pezizomycotina</taxon>
        <taxon>Sordariomycetes</taxon>
        <taxon>Hypocreomycetidae</taxon>
        <taxon>Hypocreales</taxon>
        <taxon>Nectriaceae</taxon>
        <taxon>Fusarium</taxon>
        <taxon>Fusarium oxysporum species complex</taxon>
    </lineage>
</organism>
<dbReference type="AlphaFoldDB" id="A0A2H3TFP4"/>
<accession>A0A2H3TFP4</accession>
<reference evidence="2" key="1">
    <citation type="submission" date="2016-09" db="EMBL/GenBank/DDBJ databases">
        <authorList>
            <person name="Guldener U."/>
        </authorList>
    </citation>
    <scope>NUCLEOTIDE SEQUENCE [LARGE SCALE GENOMIC DNA]</scope>
    <source>
        <strain evidence="2">V64-1</strain>
    </source>
</reference>
<evidence type="ECO:0000313" key="2">
    <source>
        <dbReference type="Proteomes" id="UP000219369"/>
    </source>
</evidence>
<name>A0A2H3TFP4_FUSOX</name>
<gene>
    <name evidence="1" type="ORF">FRV6_11650</name>
</gene>
<dbReference type="Proteomes" id="UP000219369">
    <property type="component" value="Unassembled WGS sequence"/>
</dbReference>